<accession>W1NJW0</accession>
<evidence type="ECO:0000313" key="2">
    <source>
        <dbReference type="EMBL" id="ERM95519.1"/>
    </source>
</evidence>
<proteinExistence type="predicted"/>
<keyword evidence="3" id="KW-1185">Reference proteome</keyword>
<name>W1NJW0_AMBTC</name>
<dbReference type="Gramene" id="ERM95519">
    <property type="protein sequence ID" value="ERM95519"/>
    <property type="gene ID" value="AMTR_s00151p00089370"/>
</dbReference>
<gene>
    <name evidence="2" type="ORF">AMTR_s00151p00089370</name>
</gene>
<feature type="compositionally biased region" description="Basic and acidic residues" evidence="1">
    <location>
        <begin position="46"/>
        <end position="57"/>
    </location>
</feature>
<reference evidence="3" key="1">
    <citation type="journal article" date="2013" name="Science">
        <title>The Amborella genome and the evolution of flowering plants.</title>
        <authorList>
            <consortium name="Amborella Genome Project"/>
        </authorList>
    </citation>
    <scope>NUCLEOTIDE SEQUENCE [LARGE SCALE GENOMIC DNA]</scope>
</reference>
<evidence type="ECO:0000256" key="1">
    <source>
        <dbReference type="SAM" id="MobiDB-lite"/>
    </source>
</evidence>
<sequence length="110" mass="12567">MAIEESVGHDVMNLRISKNRENHDVTWRFVEPERVEESGESGRIMTSHDDLSNRENHDVTCRIGRSTTSHGDLLNPRELKNPKNLGESWSHMAICRIGRIMMSHVQSGES</sequence>
<protein>
    <submittedName>
        <fullName evidence="2">Uncharacterized protein</fullName>
    </submittedName>
</protein>
<dbReference type="AlphaFoldDB" id="W1NJW0"/>
<dbReference type="Proteomes" id="UP000017836">
    <property type="component" value="Unassembled WGS sequence"/>
</dbReference>
<organism evidence="2 3">
    <name type="scientific">Amborella trichopoda</name>
    <dbReference type="NCBI Taxonomy" id="13333"/>
    <lineage>
        <taxon>Eukaryota</taxon>
        <taxon>Viridiplantae</taxon>
        <taxon>Streptophyta</taxon>
        <taxon>Embryophyta</taxon>
        <taxon>Tracheophyta</taxon>
        <taxon>Spermatophyta</taxon>
        <taxon>Magnoliopsida</taxon>
        <taxon>Amborellales</taxon>
        <taxon>Amborellaceae</taxon>
        <taxon>Amborella</taxon>
    </lineage>
</organism>
<dbReference type="EMBL" id="KI397475">
    <property type="protein sequence ID" value="ERM95519.1"/>
    <property type="molecule type" value="Genomic_DNA"/>
</dbReference>
<evidence type="ECO:0000313" key="3">
    <source>
        <dbReference type="Proteomes" id="UP000017836"/>
    </source>
</evidence>
<dbReference type="HOGENOM" id="CLU_2174415_0_0_1"/>
<feature type="region of interest" description="Disordered" evidence="1">
    <location>
        <begin position="33"/>
        <end position="57"/>
    </location>
</feature>